<dbReference type="Pfam" id="PF04542">
    <property type="entry name" value="Sigma70_r2"/>
    <property type="match status" value="1"/>
</dbReference>
<keyword evidence="5" id="KW-0804">Transcription</keyword>
<dbReference type="Gene3D" id="1.10.1740.10">
    <property type="match status" value="1"/>
</dbReference>
<dbReference type="Proteomes" id="UP000291485">
    <property type="component" value="Unassembled WGS sequence"/>
</dbReference>
<evidence type="ECO:0000313" key="9">
    <source>
        <dbReference type="Proteomes" id="UP000291485"/>
    </source>
</evidence>
<dbReference type="PANTHER" id="PTHR43133:SF62">
    <property type="entry name" value="RNA POLYMERASE SIGMA FACTOR SIGZ"/>
    <property type="match status" value="1"/>
</dbReference>
<dbReference type="CDD" id="cd06171">
    <property type="entry name" value="Sigma70_r4"/>
    <property type="match status" value="1"/>
</dbReference>
<evidence type="ECO:0000259" key="6">
    <source>
        <dbReference type="Pfam" id="PF04542"/>
    </source>
</evidence>
<keyword evidence="3" id="KW-0731">Sigma factor</keyword>
<organism evidence="8 9">
    <name type="scientific">Pedobacter frigidisoli</name>
    <dbReference type="NCBI Taxonomy" id="2530455"/>
    <lineage>
        <taxon>Bacteria</taxon>
        <taxon>Pseudomonadati</taxon>
        <taxon>Bacteroidota</taxon>
        <taxon>Sphingobacteriia</taxon>
        <taxon>Sphingobacteriales</taxon>
        <taxon>Sphingobacteriaceae</taxon>
        <taxon>Pedobacter</taxon>
    </lineage>
</organism>
<keyword evidence="9" id="KW-1185">Reference proteome</keyword>
<dbReference type="InterPro" id="IPR007630">
    <property type="entry name" value="RNA_pol_sigma70_r4"/>
</dbReference>
<feature type="domain" description="RNA polymerase sigma-70 region 4" evidence="7">
    <location>
        <begin position="143"/>
        <end position="191"/>
    </location>
</feature>
<dbReference type="OrthoDB" id="9790423at2"/>
<reference evidence="8 9" key="1">
    <citation type="submission" date="2019-02" db="EMBL/GenBank/DDBJ databases">
        <title>Pedobacter sp. RP-3-11 sp. nov., isolated from Arctic soil.</title>
        <authorList>
            <person name="Dahal R.H."/>
        </authorList>
    </citation>
    <scope>NUCLEOTIDE SEQUENCE [LARGE SCALE GENOMIC DNA]</scope>
    <source>
        <strain evidence="8 9">RP-3-11</strain>
    </source>
</reference>
<feature type="domain" description="RNA polymerase sigma-70 region 2" evidence="6">
    <location>
        <begin position="41"/>
        <end position="105"/>
    </location>
</feature>
<gene>
    <name evidence="8" type="ORF">EZ449_16040</name>
</gene>
<dbReference type="Gene3D" id="1.10.10.10">
    <property type="entry name" value="Winged helix-like DNA-binding domain superfamily/Winged helix DNA-binding domain"/>
    <property type="match status" value="1"/>
</dbReference>
<dbReference type="Pfam" id="PF04545">
    <property type="entry name" value="Sigma70_r4"/>
    <property type="match status" value="1"/>
</dbReference>
<dbReference type="SUPFAM" id="SSF88946">
    <property type="entry name" value="Sigma2 domain of RNA polymerase sigma factors"/>
    <property type="match status" value="1"/>
</dbReference>
<keyword evidence="4" id="KW-0238">DNA-binding</keyword>
<dbReference type="InterPro" id="IPR013324">
    <property type="entry name" value="RNA_pol_sigma_r3/r4-like"/>
</dbReference>
<keyword evidence="2" id="KW-0805">Transcription regulation</keyword>
<accession>A0A4R0NZB0</accession>
<evidence type="ECO:0000256" key="4">
    <source>
        <dbReference type="ARBA" id="ARBA00023125"/>
    </source>
</evidence>
<evidence type="ECO:0000256" key="5">
    <source>
        <dbReference type="ARBA" id="ARBA00023163"/>
    </source>
</evidence>
<sequence>MIAFVLTSPVLISNQTTDKLPDESVLVAELISGDLQAFAKLYKLYAGSLYGIINKIVSQQETAEDLLQDTFMKIKKHISGYDSSKSRLFTWISRVARNTAIDHIRLKNIKGSRLSQPLEDSEYELDKSHTCSFNPDRIGIKQLLSDLSGSQQEIIDLVYYRGFTHEEVAKLLNMPIGTVKTKVRMSIQKLRSRFN</sequence>
<dbReference type="InterPro" id="IPR013325">
    <property type="entry name" value="RNA_pol_sigma_r2"/>
</dbReference>
<proteinExistence type="inferred from homology"/>
<dbReference type="EMBL" id="SJSN01000013">
    <property type="protein sequence ID" value="TCD05600.1"/>
    <property type="molecule type" value="Genomic_DNA"/>
</dbReference>
<evidence type="ECO:0000259" key="7">
    <source>
        <dbReference type="Pfam" id="PF04545"/>
    </source>
</evidence>
<comment type="caution">
    <text evidence="8">The sequence shown here is derived from an EMBL/GenBank/DDBJ whole genome shotgun (WGS) entry which is preliminary data.</text>
</comment>
<dbReference type="RefSeq" id="WP_131560667.1">
    <property type="nucleotide sequence ID" value="NZ_SJSN01000013.1"/>
</dbReference>
<dbReference type="GO" id="GO:0003677">
    <property type="term" value="F:DNA binding"/>
    <property type="evidence" value="ECO:0007669"/>
    <property type="project" value="UniProtKB-KW"/>
</dbReference>
<dbReference type="AlphaFoldDB" id="A0A4R0NZB0"/>
<dbReference type="InterPro" id="IPR036388">
    <property type="entry name" value="WH-like_DNA-bd_sf"/>
</dbReference>
<evidence type="ECO:0000313" key="8">
    <source>
        <dbReference type="EMBL" id="TCD05600.1"/>
    </source>
</evidence>
<protein>
    <submittedName>
        <fullName evidence="8">Sigma-70 family RNA polymerase sigma factor</fullName>
    </submittedName>
</protein>
<dbReference type="NCBIfam" id="TIGR02937">
    <property type="entry name" value="sigma70-ECF"/>
    <property type="match status" value="1"/>
</dbReference>
<dbReference type="InterPro" id="IPR007627">
    <property type="entry name" value="RNA_pol_sigma70_r2"/>
</dbReference>
<dbReference type="SUPFAM" id="SSF88659">
    <property type="entry name" value="Sigma3 and sigma4 domains of RNA polymerase sigma factors"/>
    <property type="match status" value="1"/>
</dbReference>
<evidence type="ECO:0000256" key="3">
    <source>
        <dbReference type="ARBA" id="ARBA00023082"/>
    </source>
</evidence>
<dbReference type="GO" id="GO:0016987">
    <property type="term" value="F:sigma factor activity"/>
    <property type="evidence" value="ECO:0007669"/>
    <property type="project" value="UniProtKB-KW"/>
</dbReference>
<dbReference type="PANTHER" id="PTHR43133">
    <property type="entry name" value="RNA POLYMERASE ECF-TYPE SIGMA FACTO"/>
    <property type="match status" value="1"/>
</dbReference>
<dbReference type="InterPro" id="IPR039425">
    <property type="entry name" value="RNA_pol_sigma-70-like"/>
</dbReference>
<dbReference type="GO" id="GO:0006352">
    <property type="term" value="P:DNA-templated transcription initiation"/>
    <property type="evidence" value="ECO:0007669"/>
    <property type="project" value="InterPro"/>
</dbReference>
<dbReference type="InterPro" id="IPR014284">
    <property type="entry name" value="RNA_pol_sigma-70_dom"/>
</dbReference>
<evidence type="ECO:0000256" key="2">
    <source>
        <dbReference type="ARBA" id="ARBA00023015"/>
    </source>
</evidence>
<comment type="similarity">
    <text evidence="1">Belongs to the sigma-70 factor family. ECF subfamily.</text>
</comment>
<evidence type="ECO:0000256" key="1">
    <source>
        <dbReference type="ARBA" id="ARBA00010641"/>
    </source>
</evidence>
<name>A0A4R0NZB0_9SPHI</name>